<dbReference type="InterPro" id="IPR016181">
    <property type="entry name" value="Acyl_CoA_acyltransferase"/>
</dbReference>
<evidence type="ECO:0000259" key="1">
    <source>
        <dbReference type="PROSITE" id="PS51186"/>
    </source>
</evidence>
<proteinExistence type="predicted"/>
<dbReference type="Gene3D" id="3.40.630.30">
    <property type="match status" value="1"/>
</dbReference>
<protein>
    <submittedName>
        <fullName evidence="3">Uncharacterized protein</fullName>
    </submittedName>
</protein>
<dbReference type="Pfam" id="PF14542">
    <property type="entry name" value="Acetyltransf_CG"/>
    <property type="match status" value="1"/>
</dbReference>
<comment type="caution">
    <text evidence="3">The sequence shown here is derived from an EMBL/GenBank/DDBJ whole genome shotgun (WGS) entry which is preliminary data.</text>
</comment>
<evidence type="ECO:0000259" key="2">
    <source>
        <dbReference type="PROSITE" id="PS51729"/>
    </source>
</evidence>
<name>A0A0R2P6E4_9ACTN</name>
<dbReference type="EMBL" id="LIAX01000020">
    <property type="protein sequence ID" value="KRO33609.1"/>
    <property type="molecule type" value="Genomic_DNA"/>
</dbReference>
<dbReference type="PANTHER" id="PTHR31435:SF10">
    <property type="entry name" value="BSR4717 PROTEIN"/>
    <property type="match status" value="1"/>
</dbReference>
<dbReference type="Proteomes" id="UP000054017">
    <property type="component" value="Unassembled WGS sequence"/>
</dbReference>
<dbReference type="InterPro" id="IPR045057">
    <property type="entry name" value="Gcn5-rel_NAT"/>
</dbReference>
<feature type="domain" description="N-acetyltransferase" evidence="2">
    <location>
        <begin position="6"/>
        <end position="93"/>
    </location>
</feature>
<dbReference type="SUPFAM" id="SSF55729">
    <property type="entry name" value="Acyl-CoA N-acyltransferases (Nat)"/>
    <property type="match status" value="1"/>
</dbReference>
<dbReference type="PROSITE" id="PS51729">
    <property type="entry name" value="GNAT_YJDJ"/>
    <property type="match status" value="1"/>
</dbReference>
<dbReference type="PROSITE" id="PS51186">
    <property type="entry name" value="GNAT"/>
    <property type="match status" value="1"/>
</dbReference>
<dbReference type="InterPro" id="IPR000182">
    <property type="entry name" value="GNAT_dom"/>
</dbReference>
<dbReference type="PANTHER" id="PTHR31435">
    <property type="entry name" value="PROTEIN NATD1"/>
    <property type="match status" value="1"/>
</dbReference>
<organism evidence="3 4">
    <name type="scientific">Actinobacteria bacterium BACL2 MAG-121220-bin52</name>
    <dbReference type="NCBI Taxonomy" id="1655573"/>
    <lineage>
        <taxon>Bacteria</taxon>
        <taxon>Bacillati</taxon>
        <taxon>Actinomycetota</taxon>
        <taxon>Actinomycetes</taxon>
        <taxon>Actinomycetes incertae sedis</taxon>
        <taxon>ac1 cluster</taxon>
    </lineage>
</organism>
<dbReference type="AlphaFoldDB" id="A0A0R2P6E4"/>
<reference evidence="3 4" key="1">
    <citation type="submission" date="2015-10" db="EMBL/GenBank/DDBJ databases">
        <title>Metagenome-Assembled Genomes uncover a global brackish microbiome.</title>
        <authorList>
            <person name="Hugerth L.W."/>
            <person name="Larsson J."/>
            <person name="Alneberg J."/>
            <person name="Lindh M.V."/>
            <person name="Legrand C."/>
            <person name="Pinhassi J."/>
            <person name="Andersson A.F."/>
        </authorList>
    </citation>
    <scope>NUCLEOTIDE SEQUENCE [LARGE SCALE GENOMIC DNA]</scope>
    <source>
        <strain evidence="3">BACL2 MAG-121220-bin52</strain>
    </source>
</reference>
<accession>A0A0R2P6E4</accession>
<dbReference type="CDD" id="cd04301">
    <property type="entry name" value="NAT_SF"/>
    <property type="match status" value="1"/>
</dbReference>
<dbReference type="InterPro" id="IPR031165">
    <property type="entry name" value="GNAT_YJDJ"/>
</dbReference>
<evidence type="ECO:0000313" key="3">
    <source>
        <dbReference type="EMBL" id="KRO33609.1"/>
    </source>
</evidence>
<evidence type="ECO:0000313" key="4">
    <source>
        <dbReference type="Proteomes" id="UP000054017"/>
    </source>
</evidence>
<dbReference type="GO" id="GO:0016747">
    <property type="term" value="F:acyltransferase activity, transferring groups other than amino-acyl groups"/>
    <property type="evidence" value="ECO:0007669"/>
    <property type="project" value="InterPro"/>
</dbReference>
<gene>
    <name evidence="3" type="ORF">ABR65_04680</name>
</gene>
<sequence>MSISILKNEELNRFEIYSDGELAGFADFKVSNQMISYTHTEIDPKFGGQGLGSQLIKEALDEALEQNLEVAPHCSFVSAYIKKSGEKYLHLVPESKRVKFDL</sequence>
<feature type="domain" description="N-acetyltransferase" evidence="1">
    <location>
        <begin position="1"/>
        <end position="102"/>
    </location>
</feature>